<evidence type="ECO:0000313" key="2">
    <source>
        <dbReference type="EMBL" id="CAK0869329.1"/>
    </source>
</evidence>
<comment type="caution">
    <text evidence="2">The sequence shown here is derived from an EMBL/GenBank/DDBJ whole genome shotgun (WGS) entry which is preliminary data.</text>
</comment>
<feature type="region of interest" description="Disordered" evidence="1">
    <location>
        <begin position="181"/>
        <end position="260"/>
    </location>
</feature>
<organism evidence="2 3">
    <name type="scientific">Prorocentrum cordatum</name>
    <dbReference type="NCBI Taxonomy" id="2364126"/>
    <lineage>
        <taxon>Eukaryota</taxon>
        <taxon>Sar</taxon>
        <taxon>Alveolata</taxon>
        <taxon>Dinophyceae</taxon>
        <taxon>Prorocentrales</taxon>
        <taxon>Prorocentraceae</taxon>
        <taxon>Prorocentrum</taxon>
    </lineage>
</organism>
<evidence type="ECO:0000313" key="3">
    <source>
        <dbReference type="Proteomes" id="UP001189429"/>
    </source>
</evidence>
<evidence type="ECO:0000256" key="1">
    <source>
        <dbReference type="SAM" id="MobiDB-lite"/>
    </source>
</evidence>
<gene>
    <name evidence="2" type="ORF">PCOR1329_LOCUS55724</name>
</gene>
<name>A0ABN9V9F2_9DINO</name>
<sequence length="439" mass="46417">MRVPVVTCSGRELITLAAEPSWRLREVLAAALEESGALDCRARAFFGSAELCGDTTLADLGVERQPLDSRADPDPARGVWRPQWAGEHLRHVRGVPPHAGRPQRARPVRGVLARRAGGADGLLRPHRESVVRCLRRVPLHARGPRQPRLVGTLLAGRAGGPDRLGRSHGQGLVCLLGGVPARAGGPPGQRARRRVLAPRAGRADQLERRDGQDLERGLRGVPAHAGGAGPRGPTGRRAVRPVLGRRPEGAHGLERSDSEDLVHGLRGVPASAAGPPRTCAVGGLLARRAGGADRFGGSHGEDLVCCIWGLPADIGYWKATRASFGGGPGGQHQHTFGVCVRLCFFWALFADGRVLAQRAGGADGLGRPHRQGLVGGLWGLRAHAGGPRGLRAGRGFLCRRAGGAHGLERPHSEGLVRGGGVHVHARRLRRELCPRAPSL</sequence>
<reference evidence="2" key="1">
    <citation type="submission" date="2023-10" db="EMBL/GenBank/DDBJ databases">
        <authorList>
            <person name="Chen Y."/>
            <person name="Shah S."/>
            <person name="Dougan E. K."/>
            <person name="Thang M."/>
            <person name="Chan C."/>
        </authorList>
    </citation>
    <scope>NUCLEOTIDE SEQUENCE [LARGE SCALE GENOMIC DNA]</scope>
</reference>
<evidence type="ECO:0008006" key="4">
    <source>
        <dbReference type="Google" id="ProtNLM"/>
    </source>
</evidence>
<keyword evidence="3" id="KW-1185">Reference proteome</keyword>
<feature type="compositionally biased region" description="Basic and acidic residues" evidence="1">
    <location>
        <begin position="201"/>
        <end position="218"/>
    </location>
</feature>
<feature type="compositionally biased region" description="Low complexity" evidence="1">
    <location>
        <begin position="233"/>
        <end position="242"/>
    </location>
</feature>
<accession>A0ABN9V9F2</accession>
<protein>
    <recommendedName>
        <fullName evidence="4">Ubiquitin-like domain-containing protein</fullName>
    </recommendedName>
</protein>
<dbReference type="Proteomes" id="UP001189429">
    <property type="component" value="Unassembled WGS sequence"/>
</dbReference>
<dbReference type="EMBL" id="CAUYUJ010016839">
    <property type="protein sequence ID" value="CAK0869329.1"/>
    <property type="molecule type" value="Genomic_DNA"/>
</dbReference>
<proteinExistence type="predicted"/>
<feature type="compositionally biased region" description="Basic and acidic residues" evidence="1">
    <location>
        <begin position="245"/>
        <end position="260"/>
    </location>
</feature>